<organism evidence="3 4">
    <name type="scientific">Micromonospora sicca</name>
    <dbReference type="NCBI Taxonomy" id="2202420"/>
    <lineage>
        <taxon>Bacteria</taxon>
        <taxon>Bacillati</taxon>
        <taxon>Actinomycetota</taxon>
        <taxon>Actinomycetes</taxon>
        <taxon>Micromonosporales</taxon>
        <taxon>Micromonosporaceae</taxon>
        <taxon>Micromonospora</taxon>
    </lineage>
</organism>
<evidence type="ECO:0000256" key="2">
    <source>
        <dbReference type="SAM" id="MobiDB-lite"/>
    </source>
</evidence>
<dbReference type="RefSeq" id="WP_322443155.1">
    <property type="nucleotide sequence ID" value="NZ_JAXOTQ010000049.1"/>
</dbReference>
<gene>
    <name evidence="3" type="ORF">U2F25_29615</name>
</gene>
<protein>
    <recommendedName>
        <fullName evidence="5">PspA/IM30 family protein</fullName>
    </recommendedName>
</protein>
<evidence type="ECO:0008006" key="5">
    <source>
        <dbReference type="Google" id="ProtNLM"/>
    </source>
</evidence>
<evidence type="ECO:0000313" key="3">
    <source>
        <dbReference type="EMBL" id="MDZ5493577.1"/>
    </source>
</evidence>
<name>A0ABU5JM28_9ACTN</name>
<feature type="compositionally biased region" description="Basic and acidic residues" evidence="2">
    <location>
        <begin position="209"/>
        <end position="222"/>
    </location>
</feature>
<sequence length="234" mass="25757">MSDDLVKAEVIAVRALKQGVARYAEQIREASGHARREIAAANRKAEEAVERRRSEVQKREQELRQAEAALRQCQENCDRLQQQVKVAAQRLAEAKQLLDRARKAAQLTATAQSDLLKVLQNIEATIGEHSSVASSALASLDAKLAELPHFGVGHAIHNLAVDTAIGMEIVGATMSLGRVAGDALQAASVDFPIRDQSITEMVEHRKDQERDYVIEQDFESKKRMNSGEGLETKP</sequence>
<keyword evidence="4" id="KW-1185">Reference proteome</keyword>
<feature type="coiled-coil region" evidence="1">
    <location>
        <begin position="38"/>
        <end position="104"/>
    </location>
</feature>
<proteinExistence type="predicted"/>
<feature type="region of interest" description="Disordered" evidence="2">
    <location>
        <begin position="209"/>
        <end position="234"/>
    </location>
</feature>
<reference evidence="3 4" key="1">
    <citation type="submission" date="2023-12" db="EMBL/GenBank/DDBJ databases">
        <title>Micromonospora sp. nov., isolated from Atacama Desert.</title>
        <authorList>
            <person name="Carro L."/>
            <person name="Golinska P."/>
            <person name="Klenk H.-P."/>
            <person name="Goodfellow M."/>
        </authorList>
    </citation>
    <scope>NUCLEOTIDE SEQUENCE [LARGE SCALE GENOMIC DNA]</scope>
    <source>
        <strain evidence="3 4">4G53</strain>
    </source>
</reference>
<dbReference type="EMBL" id="JAXOTQ010000049">
    <property type="protein sequence ID" value="MDZ5493577.1"/>
    <property type="molecule type" value="Genomic_DNA"/>
</dbReference>
<comment type="caution">
    <text evidence="3">The sequence shown here is derived from an EMBL/GenBank/DDBJ whole genome shotgun (WGS) entry which is preliminary data.</text>
</comment>
<evidence type="ECO:0000256" key="1">
    <source>
        <dbReference type="SAM" id="Coils"/>
    </source>
</evidence>
<keyword evidence="1" id="KW-0175">Coiled coil</keyword>
<accession>A0ABU5JM28</accession>
<evidence type="ECO:0000313" key="4">
    <source>
        <dbReference type="Proteomes" id="UP001290101"/>
    </source>
</evidence>
<dbReference type="Proteomes" id="UP001290101">
    <property type="component" value="Unassembled WGS sequence"/>
</dbReference>